<protein>
    <submittedName>
        <fullName evidence="1">Uncharacterized protein</fullName>
    </submittedName>
</protein>
<dbReference type="Proteomes" id="UP001202289">
    <property type="component" value="Unassembled WGS sequence"/>
</dbReference>
<proteinExistence type="predicted"/>
<organism evidence="1 2">
    <name type="scientific">Bacillus cytotoxicus</name>
    <dbReference type="NCBI Taxonomy" id="580165"/>
    <lineage>
        <taxon>Bacteria</taxon>
        <taxon>Bacillati</taxon>
        <taxon>Bacillota</taxon>
        <taxon>Bacilli</taxon>
        <taxon>Bacillales</taxon>
        <taxon>Bacillaceae</taxon>
        <taxon>Bacillus</taxon>
        <taxon>Bacillus cereus group</taxon>
    </lineage>
</organism>
<keyword evidence="2" id="KW-1185">Reference proteome</keyword>
<sequence>MNRLPTLVQRFIQNNYGEPKIIDELNGVNQARGTSCLRLLFEKKSVIVKNTINKREYDVYNQLAPFFHSKEIYIPNTYYTYEEEQSYWFVIEDIPLSFPQTRWKGDIEQIKYLFALHFNTWNQNLNIHDPFLFQGHENLNKKVLKFLPLNLKTEIEGLRIASKDIFAKLCCISGDPNPTNWGIRNNNQLVLFDWERIGYGSPAIDLAIIIPGLGTVDKSLETSIANTYINFWKATSVSFPYSVSELTHQITIAKIWSVIDFVVNNADTLEKQTLELIVKQLSDKLEYEYATL</sequence>
<evidence type="ECO:0000313" key="1">
    <source>
        <dbReference type="EMBL" id="MCM3736823.1"/>
    </source>
</evidence>
<evidence type="ECO:0000313" key="2">
    <source>
        <dbReference type="Proteomes" id="UP001202289"/>
    </source>
</evidence>
<name>A0ACC6A912_9BACI</name>
<comment type="caution">
    <text evidence="1">The sequence shown here is derived from an EMBL/GenBank/DDBJ whole genome shotgun (WGS) entry which is preliminary data.</text>
</comment>
<accession>A0ACC6A912</accession>
<gene>
    <name evidence="1" type="ORF">M3215_13600</name>
</gene>
<dbReference type="EMBL" id="JAMBOP010000015">
    <property type="protein sequence ID" value="MCM3736823.1"/>
    <property type="molecule type" value="Genomic_DNA"/>
</dbReference>
<reference evidence="1" key="1">
    <citation type="submission" date="2022-05" db="EMBL/GenBank/DDBJ databases">
        <title>Comparative Genomics of Spacecraft Associated Microbes.</title>
        <authorList>
            <person name="Tran M.T."/>
            <person name="Wright A."/>
            <person name="Seuylemezian A."/>
            <person name="Eisen J."/>
            <person name="Coil D."/>
        </authorList>
    </citation>
    <scope>NUCLEOTIDE SEQUENCE</scope>
    <source>
        <strain evidence="1">FAIRING 10M-2.2</strain>
    </source>
</reference>